<evidence type="ECO:0000259" key="1">
    <source>
        <dbReference type="Pfam" id="PF00168"/>
    </source>
</evidence>
<evidence type="ECO:0000313" key="2">
    <source>
        <dbReference type="EMBL" id="KAJ8791018.1"/>
    </source>
</evidence>
<reference evidence="2 3" key="1">
    <citation type="submission" date="2022-11" db="EMBL/GenBank/DDBJ databases">
        <title>Whole genome sequence of Eschrichtius robustus ER-17-0199.</title>
        <authorList>
            <person name="Bruniche-Olsen A."/>
            <person name="Black A.N."/>
            <person name="Fields C.J."/>
            <person name="Walden K."/>
            <person name="Dewoody J.A."/>
        </authorList>
    </citation>
    <scope>NUCLEOTIDE SEQUENCE [LARGE SCALE GENOMIC DNA]</scope>
    <source>
        <strain evidence="2">ER-17-0199</strain>
        <tissue evidence="2">Blubber</tissue>
    </source>
</reference>
<dbReference type="Gene3D" id="2.60.40.150">
    <property type="entry name" value="C2 domain"/>
    <property type="match status" value="1"/>
</dbReference>
<proteinExistence type="predicted"/>
<dbReference type="EMBL" id="JAIQCJ010001324">
    <property type="protein sequence ID" value="KAJ8791018.1"/>
    <property type="molecule type" value="Genomic_DNA"/>
</dbReference>
<feature type="domain" description="C2" evidence="1">
    <location>
        <begin position="51"/>
        <end position="106"/>
    </location>
</feature>
<dbReference type="Proteomes" id="UP001159641">
    <property type="component" value="Unassembled WGS sequence"/>
</dbReference>
<gene>
    <name evidence="2" type="ORF">J1605_021112</name>
</gene>
<evidence type="ECO:0000313" key="3">
    <source>
        <dbReference type="Proteomes" id="UP001159641"/>
    </source>
</evidence>
<dbReference type="Pfam" id="PF00168">
    <property type="entry name" value="C2"/>
    <property type="match status" value="1"/>
</dbReference>
<comment type="caution">
    <text evidence="2">The sequence shown here is derived from an EMBL/GenBank/DDBJ whole genome shotgun (WGS) entry which is preliminary data.</text>
</comment>
<dbReference type="SUPFAM" id="SSF49562">
    <property type="entry name" value="C2 domain (Calcium/lipid-binding domain, CaLB)"/>
    <property type="match status" value="1"/>
</dbReference>
<name>A0AB34HFZ0_ESCRO</name>
<dbReference type="AlphaFoldDB" id="A0AB34HFZ0"/>
<organism evidence="2 3">
    <name type="scientific">Eschrichtius robustus</name>
    <name type="common">California gray whale</name>
    <name type="synonym">Eschrichtius gibbosus</name>
    <dbReference type="NCBI Taxonomy" id="9764"/>
    <lineage>
        <taxon>Eukaryota</taxon>
        <taxon>Metazoa</taxon>
        <taxon>Chordata</taxon>
        <taxon>Craniata</taxon>
        <taxon>Vertebrata</taxon>
        <taxon>Euteleostomi</taxon>
        <taxon>Mammalia</taxon>
        <taxon>Eutheria</taxon>
        <taxon>Laurasiatheria</taxon>
        <taxon>Artiodactyla</taxon>
        <taxon>Whippomorpha</taxon>
        <taxon>Cetacea</taxon>
        <taxon>Mysticeti</taxon>
        <taxon>Eschrichtiidae</taxon>
        <taxon>Eschrichtius</taxon>
    </lineage>
</organism>
<sequence>MGTSLNILYVPSAFSGRAGFDMDANHIFPQGEKFPDKKPKVQLVITYEDAKLTILVKHMKNVHLPDGSTPSAHVEFYLLPYPSEVRRRKTKSVPKCTDPTYNEIVSMSQLLSSRFVFFLPFFSLTKYGKFTVIGSIIP</sequence>
<protein>
    <recommendedName>
        <fullName evidence="1">C2 domain-containing protein</fullName>
    </recommendedName>
</protein>
<keyword evidence="3" id="KW-1185">Reference proteome</keyword>
<dbReference type="InterPro" id="IPR035892">
    <property type="entry name" value="C2_domain_sf"/>
</dbReference>
<dbReference type="InterPro" id="IPR000008">
    <property type="entry name" value="C2_dom"/>
</dbReference>
<accession>A0AB34HFZ0</accession>